<dbReference type="Proteomes" id="UP000033881">
    <property type="component" value="Unassembled WGS sequence"/>
</dbReference>
<dbReference type="Gene3D" id="3.40.1350.10">
    <property type="match status" value="1"/>
</dbReference>
<organism evidence="2 3">
    <name type="scientific">Candidatus Woesebacteria bacterium GW2011_GWB1_39_12</name>
    <dbReference type="NCBI Taxonomy" id="1618574"/>
    <lineage>
        <taxon>Bacteria</taxon>
        <taxon>Candidatus Woeseibacteriota</taxon>
    </lineage>
</organism>
<evidence type="ECO:0000313" key="2">
    <source>
        <dbReference type="EMBL" id="KKQ99170.1"/>
    </source>
</evidence>
<dbReference type="InterPro" id="IPR043714">
    <property type="entry name" value="DUF5655"/>
</dbReference>
<evidence type="ECO:0000259" key="1">
    <source>
        <dbReference type="Pfam" id="PF18899"/>
    </source>
</evidence>
<proteinExistence type="predicted"/>
<dbReference type="EMBL" id="LBWB01000026">
    <property type="protein sequence ID" value="KKQ99170.1"/>
    <property type="molecule type" value="Genomic_DNA"/>
</dbReference>
<sequence>MAIFRISGTKLGGVKELRFESYFDKEKKLQNLTETNLDTLFGLEFVSTEFNLETFWLDTLAFNPVTKSFVIIEYKKVENFTLMDQGQTYLNLILDHKADILLEYMEKTGKTLKKNDVDWSQTRVMFIGPKFNTYQKRALSPNLPFELWEVAIYEGGLIEYDEITPVGAERRAEKKPSILTGTAAKEIKTYTLEDHLTKATEEIKDLFQKTREQILLLDPQIKEKAVSWYIGYQLKGYNIVTLQIYSADKLMLNLSVEHPFDPEKRLKPAPKSWQGWSKIPLSRFELRREEDIPYIMKIIKQSYEFRKK</sequence>
<accession>A0A0G0MFR2</accession>
<dbReference type="GO" id="GO:0003676">
    <property type="term" value="F:nucleic acid binding"/>
    <property type="evidence" value="ECO:0007669"/>
    <property type="project" value="InterPro"/>
</dbReference>
<comment type="caution">
    <text evidence="2">The sequence shown here is derived from an EMBL/GenBank/DDBJ whole genome shotgun (WGS) entry which is preliminary data.</text>
</comment>
<dbReference type="AlphaFoldDB" id="A0A0G0MFR2"/>
<dbReference type="InterPro" id="IPR011856">
    <property type="entry name" value="tRNA_endonuc-like_dom_sf"/>
</dbReference>
<name>A0A0G0MFR2_9BACT</name>
<dbReference type="PATRIC" id="fig|1618574.4.peg.1516"/>
<dbReference type="Pfam" id="PF18899">
    <property type="entry name" value="DUF5655"/>
    <property type="match status" value="1"/>
</dbReference>
<gene>
    <name evidence="2" type="ORF">UT24_C0026G0001</name>
</gene>
<feature type="domain" description="DUF5655" evidence="1">
    <location>
        <begin position="193"/>
        <end position="305"/>
    </location>
</feature>
<evidence type="ECO:0000313" key="3">
    <source>
        <dbReference type="Proteomes" id="UP000033881"/>
    </source>
</evidence>
<reference evidence="2 3" key="1">
    <citation type="journal article" date="2015" name="Nature">
        <title>rRNA introns, odd ribosomes, and small enigmatic genomes across a large radiation of phyla.</title>
        <authorList>
            <person name="Brown C.T."/>
            <person name="Hug L.A."/>
            <person name="Thomas B.C."/>
            <person name="Sharon I."/>
            <person name="Castelle C.J."/>
            <person name="Singh A."/>
            <person name="Wilkins M.J."/>
            <person name="Williams K.H."/>
            <person name="Banfield J.F."/>
        </authorList>
    </citation>
    <scope>NUCLEOTIDE SEQUENCE [LARGE SCALE GENOMIC DNA]</scope>
</reference>
<protein>
    <recommendedName>
        <fullName evidence="1">DUF5655 domain-containing protein</fullName>
    </recommendedName>
</protein>